<evidence type="ECO:0000313" key="3">
    <source>
        <dbReference type="Proteomes" id="UP000321518"/>
    </source>
</evidence>
<proteinExistence type="predicted"/>
<organism evidence="2 3">
    <name type="scientific">Rhodotorula toruloides</name>
    <name type="common">Yeast</name>
    <name type="synonym">Rhodosporidium toruloides</name>
    <dbReference type="NCBI Taxonomy" id="5286"/>
    <lineage>
        <taxon>Eukaryota</taxon>
        <taxon>Fungi</taxon>
        <taxon>Dikarya</taxon>
        <taxon>Basidiomycota</taxon>
        <taxon>Pucciniomycotina</taxon>
        <taxon>Microbotryomycetes</taxon>
        <taxon>Sporidiobolales</taxon>
        <taxon>Sporidiobolaceae</taxon>
        <taxon>Rhodotorula</taxon>
    </lineage>
</organism>
<dbReference type="AlphaFoldDB" id="A0A511KNK9"/>
<protein>
    <submittedName>
        <fullName evidence="2">Uncharacterized protein</fullName>
    </submittedName>
</protein>
<dbReference type="EMBL" id="BJWK01000018">
    <property type="protein sequence ID" value="GEM11949.1"/>
    <property type="molecule type" value="Genomic_DNA"/>
</dbReference>
<dbReference type="Proteomes" id="UP000321518">
    <property type="component" value="Unassembled WGS sequence"/>
</dbReference>
<accession>A0A511KNK9</accession>
<name>A0A511KNK9_RHOTO</name>
<comment type="caution">
    <text evidence="2">The sequence shown here is derived from an EMBL/GenBank/DDBJ whole genome shotgun (WGS) entry which is preliminary data.</text>
</comment>
<feature type="region of interest" description="Disordered" evidence="1">
    <location>
        <begin position="62"/>
        <end position="102"/>
    </location>
</feature>
<reference evidence="2 3" key="1">
    <citation type="submission" date="2019-07" db="EMBL/GenBank/DDBJ databases">
        <title>Rhodotorula toruloides NBRC10032 genome sequencing.</title>
        <authorList>
            <person name="Shida Y."/>
            <person name="Takaku H."/>
            <person name="Ogasawara W."/>
            <person name="Mori K."/>
        </authorList>
    </citation>
    <scope>NUCLEOTIDE SEQUENCE [LARGE SCALE GENOMIC DNA]</scope>
    <source>
        <strain evidence="2 3">NBRC10032</strain>
    </source>
</reference>
<evidence type="ECO:0000313" key="2">
    <source>
        <dbReference type="EMBL" id="GEM11949.1"/>
    </source>
</evidence>
<evidence type="ECO:0000256" key="1">
    <source>
        <dbReference type="SAM" id="MobiDB-lite"/>
    </source>
</evidence>
<sequence>MAQTITANFPDRTATLHEASWFPGPARKQKAPLSAKPILEKYTRTHLDFVPDAEWFARNWDSADPEGMKRPSVPGGEEGTAEGGEWVTLNAIADDEKHTRQA</sequence>
<dbReference type="OrthoDB" id="407832at2759"/>
<gene>
    <name evidence="2" type="ORF">Rt10032_c18g5966</name>
</gene>